<dbReference type="OrthoDB" id="5198800at2"/>
<name>A0A543J119_9ACTN</name>
<evidence type="ECO:0000313" key="10">
    <source>
        <dbReference type="EMBL" id="TQM76518.1"/>
    </source>
</evidence>
<evidence type="ECO:0000256" key="4">
    <source>
        <dbReference type="ARBA" id="ARBA00022490"/>
    </source>
</evidence>
<dbReference type="Gene3D" id="6.10.250.660">
    <property type="match status" value="2"/>
</dbReference>
<feature type="compositionally biased region" description="Low complexity" evidence="9">
    <location>
        <begin position="141"/>
        <end position="151"/>
    </location>
</feature>
<evidence type="ECO:0000256" key="7">
    <source>
        <dbReference type="ARBA" id="ARBA00023306"/>
    </source>
</evidence>
<dbReference type="GO" id="GO:0005737">
    <property type="term" value="C:cytoplasm"/>
    <property type="evidence" value="ECO:0007669"/>
    <property type="project" value="UniProtKB-SubCell"/>
</dbReference>
<keyword evidence="4" id="KW-0963">Cytoplasm</keyword>
<dbReference type="NCBIfam" id="TIGR03544">
    <property type="entry name" value="DivI1A_domain"/>
    <property type="match status" value="3"/>
</dbReference>
<comment type="caution">
    <text evidence="10">The sequence shown here is derived from an EMBL/GenBank/DDBJ whole genome shotgun (WGS) entry which is preliminary data.</text>
</comment>
<gene>
    <name evidence="10" type="ORF">FHX40_3261</name>
</gene>
<keyword evidence="11" id="KW-1185">Reference proteome</keyword>
<dbReference type="EMBL" id="VFPQ01000001">
    <property type="protein sequence ID" value="TQM76518.1"/>
    <property type="molecule type" value="Genomic_DNA"/>
</dbReference>
<evidence type="ECO:0000256" key="3">
    <source>
        <dbReference type="ARBA" id="ARBA00018787"/>
    </source>
</evidence>
<dbReference type="RefSeq" id="WP_142260392.1">
    <property type="nucleotide sequence ID" value="NZ_BMPV01000005.1"/>
</dbReference>
<evidence type="ECO:0000256" key="5">
    <source>
        <dbReference type="ARBA" id="ARBA00022618"/>
    </source>
</evidence>
<evidence type="ECO:0000313" key="11">
    <source>
        <dbReference type="Proteomes" id="UP000319213"/>
    </source>
</evidence>
<keyword evidence="7" id="KW-0131">Cell cycle</keyword>
<dbReference type="PANTHER" id="PTHR35794">
    <property type="entry name" value="CELL DIVISION PROTEIN DIVIVA"/>
    <property type="match status" value="1"/>
</dbReference>
<feature type="compositionally biased region" description="Pro residues" evidence="9">
    <location>
        <begin position="172"/>
        <end position="182"/>
    </location>
</feature>
<dbReference type="AlphaFoldDB" id="A0A543J119"/>
<dbReference type="Proteomes" id="UP000319213">
    <property type="component" value="Unassembled WGS sequence"/>
</dbReference>
<dbReference type="GO" id="GO:0051301">
    <property type="term" value="P:cell division"/>
    <property type="evidence" value="ECO:0007669"/>
    <property type="project" value="UniProtKB-KW"/>
</dbReference>
<comment type="similarity">
    <text evidence="2">Belongs to the DivIVA family.</text>
</comment>
<evidence type="ECO:0000256" key="2">
    <source>
        <dbReference type="ARBA" id="ARBA00009008"/>
    </source>
</evidence>
<reference evidence="10 11" key="1">
    <citation type="submission" date="2019-06" db="EMBL/GenBank/DDBJ databases">
        <title>Sequencing the genomes of 1000 actinobacteria strains.</title>
        <authorList>
            <person name="Klenk H.-P."/>
        </authorList>
    </citation>
    <scope>NUCLEOTIDE SEQUENCE [LARGE SCALE GENOMIC DNA]</scope>
    <source>
        <strain evidence="10 11">DSM 43186</strain>
    </source>
</reference>
<dbReference type="InterPro" id="IPR019933">
    <property type="entry name" value="DivIVA_domain"/>
</dbReference>
<feature type="compositionally biased region" description="Low complexity" evidence="9">
    <location>
        <begin position="202"/>
        <end position="220"/>
    </location>
</feature>
<proteinExistence type="inferred from homology"/>
<evidence type="ECO:0000256" key="8">
    <source>
        <dbReference type="ARBA" id="ARBA00031737"/>
    </source>
</evidence>
<comment type="subcellular location">
    <subcellularLocation>
        <location evidence="1">Cytoplasm</location>
    </subcellularLocation>
</comment>
<organism evidence="10 11">
    <name type="scientific">Thermopolyspora flexuosa</name>
    <dbReference type="NCBI Taxonomy" id="103836"/>
    <lineage>
        <taxon>Bacteria</taxon>
        <taxon>Bacillati</taxon>
        <taxon>Actinomycetota</taxon>
        <taxon>Actinomycetes</taxon>
        <taxon>Streptosporangiales</taxon>
        <taxon>Streptosporangiaceae</taxon>
        <taxon>Thermopolyspora</taxon>
    </lineage>
</organism>
<evidence type="ECO:0000256" key="6">
    <source>
        <dbReference type="ARBA" id="ARBA00023054"/>
    </source>
</evidence>
<feature type="region of interest" description="Disordered" evidence="9">
    <location>
        <begin position="81"/>
        <end position="228"/>
    </location>
</feature>
<dbReference type="PANTHER" id="PTHR35794:SF2">
    <property type="entry name" value="CELL DIVISION PROTEIN DIVIVA"/>
    <property type="match status" value="1"/>
</dbReference>
<keyword evidence="6" id="KW-0175">Coiled coil</keyword>
<evidence type="ECO:0000256" key="9">
    <source>
        <dbReference type="SAM" id="MobiDB-lite"/>
    </source>
</evidence>
<protein>
    <recommendedName>
        <fullName evidence="3">Cell wall synthesis protein Wag31</fullName>
    </recommendedName>
    <alternativeName>
        <fullName evidence="8">Antigen 84</fullName>
    </alternativeName>
</protein>
<accession>A0A543J119</accession>
<evidence type="ECO:0000256" key="1">
    <source>
        <dbReference type="ARBA" id="ARBA00004496"/>
    </source>
</evidence>
<sequence length="314" mass="33073">MNRFPRVPAVVPGYDPDEVDALIKRIEATLGKGVLEDEPVTADEIRAARFRVRLGGYNEMAVDYALEAFIIAVENKDVPPRRAGEAAATEQAPGRNGIPDHAPAAPRDATPPEQPPPEPAAASRAGAVTTSGPEARAVPDGGAARRATGTASPPWPTMPEDAIPRNGAAGGPPWPTKPLPRPEPAEAAAQDGGDGTAEPEEPAQAAAASGPAPAAGAAAADEPDGPGEEWFEEQARRVEQVSFRSGRLGMGYSEEEVDAFLDRIVATLRRTTDEPLTADDVRQVRFSTVLFRPGYAIGEVDEFLAEIAEVIARR</sequence>
<dbReference type="InterPro" id="IPR007793">
    <property type="entry name" value="DivIVA_fam"/>
</dbReference>
<keyword evidence="5" id="KW-0132">Cell division</keyword>